<dbReference type="EMBL" id="CZQA01000008">
    <property type="protein sequence ID" value="CUS35683.1"/>
    <property type="molecule type" value="Genomic_DNA"/>
</dbReference>
<name>A0A0S4LDG4_9BACT</name>
<dbReference type="AlphaFoldDB" id="A0A0S4LDG4"/>
<protein>
    <submittedName>
        <fullName evidence="1">Uncharacterized protein</fullName>
    </submittedName>
</protein>
<evidence type="ECO:0000313" key="1">
    <source>
        <dbReference type="EMBL" id="CUS35683.1"/>
    </source>
</evidence>
<evidence type="ECO:0000313" key="2">
    <source>
        <dbReference type="Proteomes" id="UP000199032"/>
    </source>
</evidence>
<reference evidence="1 2" key="1">
    <citation type="submission" date="2015-10" db="EMBL/GenBank/DDBJ databases">
        <authorList>
            <person name="Gilbert D.G."/>
        </authorList>
    </citation>
    <scope>NUCLEOTIDE SEQUENCE [LARGE SCALE GENOMIC DNA]</scope>
    <source>
        <strain evidence="1">COMA1</strain>
    </source>
</reference>
<dbReference type="Proteomes" id="UP000199032">
    <property type="component" value="Unassembled WGS sequence"/>
</dbReference>
<keyword evidence="2" id="KW-1185">Reference proteome</keyword>
<accession>A0A0S4LDG4</accession>
<organism evidence="1 2">
    <name type="scientific">Candidatus Nitrospira nitrosa</name>
    <dbReference type="NCBI Taxonomy" id="1742972"/>
    <lineage>
        <taxon>Bacteria</taxon>
        <taxon>Pseudomonadati</taxon>
        <taxon>Nitrospirota</taxon>
        <taxon>Nitrospiria</taxon>
        <taxon>Nitrospirales</taxon>
        <taxon>Nitrospiraceae</taxon>
        <taxon>Nitrospira</taxon>
    </lineage>
</organism>
<proteinExistence type="predicted"/>
<sequence>MLRRQSGREADVFGNRWGNEPLEVFLIQTGEEILKNIGWYIRAERTDRVEKCDAVWCAGWHGRQYT</sequence>
<gene>
    <name evidence="1" type="ORF">COMA1_20401</name>
</gene>